<dbReference type="AlphaFoldDB" id="A0A0N4XE24"/>
<feature type="region of interest" description="Disordered" evidence="1">
    <location>
        <begin position="113"/>
        <end position="271"/>
    </location>
</feature>
<dbReference type="Pfam" id="PF10238">
    <property type="entry name" value="Eapp_C"/>
    <property type="match status" value="1"/>
</dbReference>
<dbReference type="PANTHER" id="PTHR15967">
    <property type="entry name" value="E2F-ASSOCIATED PHOSPHOPROTEIN"/>
    <property type="match status" value="1"/>
</dbReference>
<accession>A0A0N4XE24</accession>
<dbReference type="PANTHER" id="PTHR15967:SF0">
    <property type="entry name" value="E2F-ASSOCIATED PHOSPHOPROTEIN"/>
    <property type="match status" value="1"/>
</dbReference>
<feature type="region of interest" description="Disordered" evidence="1">
    <location>
        <begin position="1"/>
        <end position="37"/>
    </location>
</feature>
<dbReference type="STRING" id="27835.A0A0N4XE24"/>
<name>A0A0N4XE24_NIPBR</name>
<feature type="compositionally biased region" description="Acidic residues" evidence="1">
    <location>
        <begin position="228"/>
        <end position="237"/>
    </location>
</feature>
<gene>
    <name evidence="2" type="ORF">NBR_LOCUS777</name>
</gene>
<dbReference type="GO" id="GO:0005634">
    <property type="term" value="C:nucleus"/>
    <property type="evidence" value="ECO:0007669"/>
    <property type="project" value="TreeGrafter"/>
</dbReference>
<evidence type="ECO:0000313" key="3">
    <source>
        <dbReference type="Proteomes" id="UP000271162"/>
    </source>
</evidence>
<reference evidence="2 3" key="2">
    <citation type="submission" date="2018-11" db="EMBL/GenBank/DDBJ databases">
        <authorList>
            <consortium name="Pathogen Informatics"/>
        </authorList>
    </citation>
    <scope>NUCLEOTIDE SEQUENCE [LARGE SCALE GENOMIC DNA]</scope>
</reference>
<feature type="compositionally biased region" description="Acidic residues" evidence="1">
    <location>
        <begin position="113"/>
        <end position="124"/>
    </location>
</feature>
<evidence type="ECO:0000256" key="1">
    <source>
        <dbReference type="SAM" id="MobiDB-lite"/>
    </source>
</evidence>
<proteinExistence type="predicted"/>
<feature type="compositionally biased region" description="Low complexity" evidence="1">
    <location>
        <begin position="158"/>
        <end position="167"/>
    </location>
</feature>
<evidence type="ECO:0000313" key="4">
    <source>
        <dbReference type="WBParaSite" id="NBR_0000077601-mRNA-1"/>
    </source>
</evidence>
<dbReference type="Proteomes" id="UP000271162">
    <property type="component" value="Unassembled WGS sequence"/>
</dbReference>
<dbReference type="EMBL" id="UYSL01000427">
    <property type="protein sequence ID" value="VDL63765.1"/>
    <property type="molecule type" value="Genomic_DNA"/>
</dbReference>
<evidence type="ECO:0000313" key="2">
    <source>
        <dbReference type="EMBL" id="VDL63765.1"/>
    </source>
</evidence>
<organism evidence="4">
    <name type="scientific">Nippostrongylus brasiliensis</name>
    <name type="common">Rat hookworm</name>
    <dbReference type="NCBI Taxonomy" id="27835"/>
    <lineage>
        <taxon>Eukaryota</taxon>
        <taxon>Metazoa</taxon>
        <taxon>Ecdysozoa</taxon>
        <taxon>Nematoda</taxon>
        <taxon>Chromadorea</taxon>
        <taxon>Rhabditida</taxon>
        <taxon>Rhabditina</taxon>
        <taxon>Rhabditomorpha</taxon>
        <taxon>Strongyloidea</taxon>
        <taxon>Heligmosomidae</taxon>
        <taxon>Nippostrongylus</taxon>
    </lineage>
</organism>
<protein>
    <submittedName>
        <fullName evidence="4">EAPP</fullName>
    </submittedName>
</protein>
<reference evidence="4" key="1">
    <citation type="submission" date="2017-02" db="UniProtKB">
        <authorList>
            <consortium name="WormBaseParasite"/>
        </authorList>
    </citation>
    <scope>IDENTIFICATION</scope>
</reference>
<dbReference type="WBParaSite" id="NBR_0000077601-mRNA-1">
    <property type="protein sequence ID" value="NBR_0000077601-mRNA-1"/>
    <property type="gene ID" value="NBR_0000077601"/>
</dbReference>
<keyword evidence="3" id="KW-1185">Reference proteome</keyword>
<feature type="compositionally biased region" description="Basic and acidic residues" evidence="1">
    <location>
        <begin position="193"/>
        <end position="227"/>
    </location>
</feature>
<dbReference type="InterPro" id="IPR019370">
    <property type="entry name" value="E2F-assoc_phosphoprotein"/>
</dbReference>
<sequence>MTEKLHPFEALEDDYYMGEEARGGGGRISEEELSSDDELQQELCKLAGIKRECVQKRRKEKHVKTEFEMDMEYELDQLITDYANEHLSGNVKRPEGPSVSCREFIKQCAEEEMPALCDDSDEESNEGRSEPAVPSKRVKFEDCPSSISSTFDEKMDVSTASSSSSFSHSKRDLGSSDVAALQNKPSRPLTTLDENRSIVRDCSKKEEEENPIKKTANEFMKDLKEAPDFYDPEEDDQSEKWVQQRRKQTTGLGGDANTTEESRPRIDGDSDAVLSCPGCMVMLTRDCQRHEIYSGQFR</sequence>